<dbReference type="Pfam" id="PF04717">
    <property type="entry name" value="Phage_base_V"/>
    <property type="match status" value="1"/>
</dbReference>
<dbReference type="AlphaFoldDB" id="A0A4R8LVU3"/>
<gene>
    <name evidence="2" type="ORF">BX592_108144</name>
</gene>
<sequence length="182" mass="19124">MTLSVSSALARNFYGKYRGTVLNNVDPERRGRLTLLVSDVTGETPTNWAEPVVPLAGPTGLPMGMYVVPPIGAAVWVEFEQGDAEKPIWVGCRWGSSADVPLSATIGLPASPNICMQTLGQHMLMLSDMVPSPETGGIVLKSLTGAKIVVNDMGIFIDNGKGASITLTANMVNVNLGALVVT</sequence>
<name>A0A4R8LVU3_9BURK</name>
<protein>
    <recommendedName>
        <fullName evidence="1">Gp5/Type VI secretion system Vgr protein OB-fold domain-containing protein</fullName>
    </recommendedName>
</protein>
<feature type="domain" description="Gp5/Type VI secretion system Vgr protein OB-fold" evidence="1">
    <location>
        <begin position="17"/>
        <end position="94"/>
    </location>
</feature>
<dbReference type="Proteomes" id="UP000295509">
    <property type="component" value="Unassembled WGS sequence"/>
</dbReference>
<dbReference type="SUPFAM" id="SSF69255">
    <property type="entry name" value="gp5 N-terminal domain-like"/>
    <property type="match status" value="1"/>
</dbReference>
<evidence type="ECO:0000259" key="1">
    <source>
        <dbReference type="Pfam" id="PF04717"/>
    </source>
</evidence>
<dbReference type="InterPro" id="IPR006531">
    <property type="entry name" value="Gp5/Vgr_OB"/>
</dbReference>
<dbReference type="Gene3D" id="2.40.50.230">
    <property type="entry name" value="Gp5 N-terminal domain"/>
    <property type="match status" value="1"/>
</dbReference>
<dbReference type="OrthoDB" id="9762420at2"/>
<comment type="caution">
    <text evidence="2">The sequence shown here is derived from an EMBL/GenBank/DDBJ whole genome shotgun (WGS) entry which is preliminary data.</text>
</comment>
<dbReference type="RefSeq" id="WP_134192140.1">
    <property type="nucleotide sequence ID" value="NZ_JBHLUW010000003.1"/>
</dbReference>
<accession>A0A4R8LVU3</accession>
<keyword evidence="3" id="KW-1185">Reference proteome</keyword>
<dbReference type="EMBL" id="SORE01000008">
    <property type="protein sequence ID" value="TDY50907.1"/>
    <property type="molecule type" value="Genomic_DNA"/>
</dbReference>
<evidence type="ECO:0000313" key="2">
    <source>
        <dbReference type="EMBL" id="TDY50907.1"/>
    </source>
</evidence>
<dbReference type="InterPro" id="IPR037026">
    <property type="entry name" value="Vgr_OB-fold_dom_sf"/>
</dbReference>
<evidence type="ECO:0000313" key="3">
    <source>
        <dbReference type="Proteomes" id="UP000295509"/>
    </source>
</evidence>
<proteinExistence type="predicted"/>
<reference evidence="2 3" key="1">
    <citation type="submission" date="2019-03" db="EMBL/GenBank/DDBJ databases">
        <title>Genomic Encyclopedia of Type Strains, Phase III (KMG-III): the genomes of soil and plant-associated and newly described type strains.</title>
        <authorList>
            <person name="Whitman W."/>
        </authorList>
    </citation>
    <scope>NUCLEOTIDE SEQUENCE [LARGE SCALE GENOMIC DNA]</scope>
    <source>
        <strain evidence="2 3">LMG 29544</strain>
    </source>
</reference>
<organism evidence="2 3">
    <name type="scientific">Paraburkholderia rhizosphaerae</name>
    <dbReference type="NCBI Taxonomy" id="480658"/>
    <lineage>
        <taxon>Bacteria</taxon>
        <taxon>Pseudomonadati</taxon>
        <taxon>Pseudomonadota</taxon>
        <taxon>Betaproteobacteria</taxon>
        <taxon>Burkholderiales</taxon>
        <taxon>Burkholderiaceae</taxon>
        <taxon>Paraburkholderia</taxon>
    </lineage>
</organism>